<dbReference type="STRING" id="126957.T1IY33"/>
<name>T1IY33_STRMM</name>
<evidence type="ECO:0000256" key="4">
    <source>
        <dbReference type="ARBA" id="ARBA00022692"/>
    </source>
</evidence>
<accession>T1IY33</accession>
<keyword evidence="11" id="KW-1185">Reference proteome</keyword>
<dbReference type="OMA" id="PQQFAIC"/>
<comment type="function">
    <text evidence="9">Mediates the uptake of pyruvate into mitochondria.</text>
</comment>
<evidence type="ECO:0000313" key="11">
    <source>
        <dbReference type="Proteomes" id="UP000014500"/>
    </source>
</evidence>
<evidence type="ECO:0000256" key="3">
    <source>
        <dbReference type="ARBA" id="ARBA00022448"/>
    </source>
</evidence>
<dbReference type="PhylomeDB" id="T1IY33"/>
<dbReference type="GO" id="GO:0005743">
    <property type="term" value="C:mitochondrial inner membrane"/>
    <property type="evidence" value="ECO:0007669"/>
    <property type="project" value="UniProtKB-SubCell"/>
</dbReference>
<keyword evidence="4" id="KW-0812">Transmembrane</keyword>
<evidence type="ECO:0000256" key="9">
    <source>
        <dbReference type="RuleBase" id="RU363100"/>
    </source>
</evidence>
<dbReference type="PANTHER" id="PTHR14154">
    <property type="entry name" value="UPF0041 BRAIN PROTEIN 44-RELATED"/>
    <property type="match status" value="1"/>
</dbReference>
<keyword evidence="8" id="KW-0472">Membrane</keyword>
<evidence type="ECO:0000313" key="10">
    <source>
        <dbReference type="EnsemblMetazoa" id="SMAR006134-PA"/>
    </source>
</evidence>
<dbReference type="GO" id="GO:0006850">
    <property type="term" value="P:pyruvate import into mitochondria"/>
    <property type="evidence" value="ECO:0007669"/>
    <property type="project" value="InterPro"/>
</dbReference>
<organism evidence="10 11">
    <name type="scientific">Strigamia maritima</name>
    <name type="common">European centipede</name>
    <name type="synonym">Geophilus maritimus</name>
    <dbReference type="NCBI Taxonomy" id="126957"/>
    <lineage>
        <taxon>Eukaryota</taxon>
        <taxon>Metazoa</taxon>
        <taxon>Ecdysozoa</taxon>
        <taxon>Arthropoda</taxon>
        <taxon>Myriapoda</taxon>
        <taxon>Chilopoda</taxon>
        <taxon>Pleurostigmophora</taxon>
        <taxon>Geophilomorpha</taxon>
        <taxon>Linotaeniidae</taxon>
        <taxon>Strigamia</taxon>
    </lineage>
</organism>
<keyword evidence="6" id="KW-1133">Transmembrane helix</keyword>
<evidence type="ECO:0000256" key="1">
    <source>
        <dbReference type="ARBA" id="ARBA00004448"/>
    </source>
</evidence>
<protein>
    <recommendedName>
        <fullName evidence="9">Mitochondrial pyruvate carrier</fullName>
    </recommendedName>
</protein>
<evidence type="ECO:0000256" key="8">
    <source>
        <dbReference type="ARBA" id="ARBA00023136"/>
    </source>
</evidence>
<evidence type="ECO:0000256" key="7">
    <source>
        <dbReference type="ARBA" id="ARBA00023128"/>
    </source>
</evidence>
<dbReference type="InterPro" id="IPR005336">
    <property type="entry name" value="MPC"/>
</dbReference>
<comment type="subcellular location">
    <subcellularLocation>
        <location evidence="1 9">Mitochondrion inner membrane</location>
        <topology evidence="1 9">Multi-pass membrane protein</topology>
    </subcellularLocation>
</comment>
<reference evidence="10" key="2">
    <citation type="submission" date="2015-02" db="UniProtKB">
        <authorList>
            <consortium name="EnsemblMetazoa"/>
        </authorList>
    </citation>
    <scope>IDENTIFICATION</scope>
</reference>
<proteinExistence type="inferred from homology"/>
<evidence type="ECO:0000256" key="2">
    <source>
        <dbReference type="ARBA" id="ARBA00006416"/>
    </source>
</evidence>
<dbReference type="Proteomes" id="UP000014500">
    <property type="component" value="Unassembled WGS sequence"/>
</dbReference>
<evidence type="ECO:0000256" key="5">
    <source>
        <dbReference type="ARBA" id="ARBA00022792"/>
    </source>
</evidence>
<dbReference type="eggNOG" id="KOG1589">
    <property type="taxonomic scope" value="Eukaryota"/>
</dbReference>
<reference evidence="11" key="1">
    <citation type="submission" date="2011-05" db="EMBL/GenBank/DDBJ databases">
        <authorList>
            <person name="Richards S.R."/>
            <person name="Qu J."/>
            <person name="Jiang H."/>
            <person name="Jhangiani S.N."/>
            <person name="Agravi P."/>
            <person name="Goodspeed R."/>
            <person name="Gross S."/>
            <person name="Mandapat C."/>
            <person name="Jackson L."/>
            <person name="Mathew T."/>
            <person name="Pu L."/>
            <person name="Thornton R."/>
            <person name="Saada N."/>
            <person name="Wilczek-Boney K.B."/>
            <person name="Lee S."/>
            <person name="Kovar C."/>
            <person name="Wu Y."/>
            <person name="Scherer S.E."/>
            <person name="Worley K.C."/>
            <person name="Muzny D.M."/>
            <person name="Gibbs R."/>
        </authorList>
    </citation>
    <scope>NUCLEOTIDE SEQUENCE</scope>
    <source>
        <strain evidence="11">Brora</strain>
    </source>
</reference>
<dbReference type="HOGENOM" id="CLU_099502_4_1_1"/>
<keyword evidence="7 9" id="KW-0496">Mitochondrion</keyword>
<dbReference type="EnsemblMetazoa" id="SMAR006134-RA">
    <property type="protein sequence ID" value="SMAR006134-PA"/>
    <property type="gene ID" value="SMAR006134"/>
</dbReference>
<dbReference type="EMBL" id="JH431669">
    <property type="status" value="NOT_ANNOTATED_CDS"/>
    <property type="molecule type" value="Genomic_DNA"/>
</dbReference>
<evidence type="ECO:0000256" key="6">
    <source>
        <dbReference type="ARBA" id="ARBA00022989"/>
    </source>
</evidence>
<dbReference type="AlphaFoldDB" id="T1IY33"/>
<keyword evidence="5 9" id="KW-0999">Mitochondrion inner membrane</keyword>
<comment type="similarity">
    <text evidence="2 9">Belongs to the mitochondrial pyruvate carrier (MPC) (TC 2.A.105) family.</text>
</comment>
<dbReference type="Pfam" id="PF03650">
    <property type="entry name" value="MPC"/>
    <property type="match status" value="1"/>
</dbReference>
<keyword evidence="3 9" id="KW-0813">Transport</keyword>
<sequence>MSAIYRTTISILDKFVPRQMQPFWNHPAGPKTIFFWAPAFKWGLVAAGIQDIARPVEKLSLPQCISLFFTGVIWSRYSMAIIPKNYNLFSVNVFIAATQTYHLSRIFAYRMGNKTEE</sequence>